<feature type="transmembrane region" description="Helical" evidence="8">
    <location>
        <begin position="329"/>
        <end position="346"/>
    </location>
</feature>
<accession>A0ABW0ZKG5</accession>
<dbReference type="Pfam" id="PF01032">
    <property type="entry name" value="FecCD"/>
    <property type="match status" value="1"/>
</dbReference>
<feature type="transmembrane region" description="Helical" evidence="8">
    <location>
        <begin position="296"/>
        <end position="317"/>
    </location>
</feature>
<proteinExistence type="inferred from homology"/>
<dbReference type="PANTHER" id="PTHR30472">
    <property type="entry name" value="FERRIC ENTEROBACTIN TRANSPORT SYSTEM PERMEASE PROTEIN"/>
    <property type="match status" value="1"/>
</dbReference>
<evidence type="ECO:0000256" key="6">
    <source>
        <dbReference type="ARBA" id="ARBA00022989"/>
    </source>
</evidence>
<gene>
    <name evidence="9" type="ORF">ACFPQB_14080</name>
</gene>
<evidence type="ECO:0000256" key="5">
    <source>
        <dbReference type="ARBA" id="ARBA00022692"/>
    </source>
</evidence>
<dbReference type="Proteomes" id="UP001596072">
    <property type="component" value="Unassembled WGS sequence"/>
</dbReference>
<evidence type="ECO:0000313" key="10">
    <source>
        <dbReference type="Proteomes" id="UP001596072"/>
    </source>
</evidence>
<keyword evidence="4" id="KW-1003">Cell membrane</keyword>
<evidence type="ECO:0000256" key="3">
    <source>
        <dbReference type="ARBA" id="ARBA00022448"/>
    </source>
</evidence>
<keyword evidence="7 8" id="KW-0472">Membrane</keyword>
<keyword evidence="10" id="KW-1185">Reference proteome</keyword>
<dbReference type="RefSeq" id="WP_378527273.1">
    <property type="nucleotide sequence ID" value="NZ_JBHSNS010000006.1"/>
</dbReference>
<comment type="subcellular location">
    <subcellularLocation>
        <location evidence="1">Cell membrane</location>
        <topology evidence="1">Multi-pass membrane protein</topology>
    </subcellularLocation>
</comment>
<dbReference type="SUPFAM" id="SSF81345">
    <property type="entry name" value="ABC transporter involved in vitamin B12 uptake, BtuC"/>
    <property type="match status" value="1"/>
</dbReference>
<dbReference type="PANTHER" id="PTHR30472:SF1">
    <property type="entry name" value="FE(3+) DICITRATE TRANSPORT SYSTEM PERMEASE PROTEIN FECC-RELATED"/>
    <property type="match status" value="1"/>
</dbReference>
<evidence type="ECO:0000313" key="9">
    <source>
        <dbReference type="EMBL" id="MFC5730051.1"/>
    </source>
</evidence>
<organism evidence="9 10">
    <name type="scientific">Nocardioides vastitatis</name>
    <dbReference type="NCBI Taxonomy" id="2568655"/>
    <lineage>
        <taxon>Bacteria</taxon>
        <taxon>Bacillati</taxon>
        <taxon>Actinomycetota</taxon>
        <taxon>Actinomycetes</taxon>
        <taxon>Propionibacteriales</taxon>
        <taxon>Nocardioidaceae</taxon>
        <taxon>Nocardioides</taxon>
    </lineage>
</organism>
<comment type="caution">
    <text evidence="9">The sequence shown here is derived from an EMBL/GenBank/DDBJ whole genome shotgun (WGS) entry which is preliminary data.</text>
</comment>
<feature type="transmembrane region" description="Helical" evidence="8">
    <location>
        <begin position="112"/>
        <end position="131"/>
    </location>
</feature>
<keyword evidence="6 8" id="KW-1133">Transmembrane helix</keyword>
<feature type="transmembrane region" description="Helical" evidence="8">
    <location>
        <begin position="169"/>
        <end position="191"/>
    </location>
</feature>
<evidence type="ECO:0000256" key="8">
    <source>
        <dbReference type="SAM" id="Phobius"/>
    </source>
</evidence>
<evidence type="ECO:0000256" key="2">
    <source>
        <dbReference type="ARBA" id="ARBA00007935"/>
    </source>
</evidence>
<evidence type="ECO:0000256" key="7">
    <source>
        <dbReference type="ARBA" id="ARBA00023136"/>
    </source>
</evidence>
<keyword evidence="5 8" id="KW-0812">Transmembrane</keyword>
<dbReference type="InterPro" id="IPR000522">
    <property type="entry name" value="ABC_transptr_permease_BtuC"/>
</dbReference>
<comment type="similarity">
    <text evidence="2">Belongs to the binding-protein-dependent transport system permease family. FecCD subfamily.</text>
</comment>
<dbReference type="InterPro" id="IPR037294">
    <property type="entry name" value="ABC_BtuC-like"/>
</dbReference>
<protein>
    <submittedName>
        <fullName evidence="9">FecCD family ABC transporter permease</fullName>
    </submittedName>
</protein>
<feature type="transmembrane region" description="Helical" evidence="8">
    <location>
        <begin position="211"/>
        <end position="232"/>
    </location>
</feature>
<evidence type="ECO:0000256" key="4">
    <source>
        <dbReference type="ARBA" id="ARBA00022475"/>
    </source>
</evidence>
<dbReference type="CDD" id="cd06550">
    <property type="entry name" value="TM_ABC_iron-siderophores_like"/>
    <property type="match status" value="1"/>
</dbReference>
<dbReference type="EMBL" id="JBHSNS010000006">
    <property type="protein sequence ID" value="MFC5730051.1"/>
    <property type="molecule type" value="Genomic_DNA"/>
</dbReference>
<feature type="transmembrane region" description="Helical" evidence="8">
    <location>
        <begin position="137"/>
        <end position="157"/>
    </location>
</feature>
<feature type="transmembrane region" description="Helical" evidence="8">
    <location>
        <begin position="29"/>
        <end position="54"/>
    </location>
</feature>
<name>A0ABW0ZKG5_9ACTN</name>
<feature type="transmembrane region" description="Helical" evidence="8">
    <location>
        <begin position="258"/>
        <end position="284"/>
    </location>
</feature>
<dbReference type="Gene3D" id="1.10.3470.10">
    <property type="entry name" value="ABC transporter involved in vitamin B12 uptake, BtuC"/>
    <property type="match status" value="1"/>
</dbReference>
<reference evidence="10" key="1">
    <citation type="journal article" date="2019" name="Int. J. Syst. Evol. Microbiol.">
        <title>The Global Catalogue of Microorganisms (GCM) 10K type strain sequencing project: providing services to taxonomists for standard genome sequencing and annotation.</title>
        <authorList>
            <consortium name="The Broad Institute Genomics Platform"/>
            <consortium name="The Broad Institute Genome Sequencing Center for Infectious Disease"/>
            <person name="Wu L."/>
            <person name="Ma J."/>
        </authorList>
    </citation>
    <scope>NUCLEOTIDE SEQUENCE [LARGE SCALE GENOMIC DNA]</scope>
    <source>
        <strain evidence="10">YIM 94188</strain>
    </source>
</reference>
<sequence length="352" mass="35053">MTALDTTPGAPGTTRAPRGASPLLRLRRVLVPVALLGLLALVGCLSLAVGSVALPLGEVVDAVLGARDTQAHLIVRDLRFPRTLAGLVAGAGLAVAGVLLQGATRNPLASPTLLGITSGAGFAVVVTVALLDMPATYAVVAAFAGGAVAATLAIGLASTGRDGLSPIRLAVSGALISLLLSAWTQGLLALNEANADEVRHWLAGSLAGRDAAAVPPLLPLFALGLLAAVLLARPLDALSLGDEAAVGLGQRPGRVRALASLTAVALAAVAVALAGPIAFLGLIVPHLARFLVGGRHLDVLIASVLLGPVVLLVADILGRVIARPTEIQAGVLTAMIGAPFLIRIAAKARVAG</sequence>
<evidence type="ECO:0000256" key="1">
    <source>
        <dbReference type="ARBA" id="ARBA00004651"/>
    </source>
</evidence>
<feature type="transmembrane region" description="Helical" evidence="8">
    <location>
        <begin position="83"/>
        <end position="100"/>
    </location>
</feature>
<keyword evidence="3" id="KW-0813">Transport</keyword>